<feature type="domain" description="1-deoxy-D-xylulose 5-phosphate reductoisomerase C-terminal" evidence="11">
    <location>
        <begin position="154"/>
        <end position="237"/>
    </location>
</feature>
<dbReference type="GO" id="GO:0051484">
    <property type="term" value="P:isopentenyl diphosphate biosynthetic process, methylerythritol 4-phosphate pathway involved in terpenoid biosynthetic process"/>
    <property type="evidence" value="ECO:0007669"/>
    <property type="project" value="UniProtKB-ARBA"/>
</dbReference>
<dbReference type="InterPro" id="IPR003821">
    <property type="entry name" value="DXP_reductoisomerase"/>
</dbReference>
<dbReference type="UniPathway" id="UPA00056">
    <property type="reaction ID" value="UER00092"/>
</dbReference>
<dbReference type="PIRSF" id="PIRSF006205">
    <property type="entry name" value="Dxp_reductismrs"/>
    <property type="match status" value="1"/>
</dbReference>
<dbReference type="KEGG" id="gog:C1280_30060"/>
<dbReference type="InterPro" id="IPR036169">
    <property type="entry name" value="DXPR_C_sf"/>
</dbReference>
<feature type="domain" description="1-deoxy-D-xylulose 5-phosphate reductoisomerase N-terminal" evidence="10">
    <location>
        <begin position="14"/>
        <end position="140"/>
    </location>
</feature>
<dbReference type="AlphaFoldDB" id="A0A2Z3HBB2"/>
<dbReference type="GO" id="GO:0070402">
    <property type="term" value="F:NADPH binding"/>
    <property type="evidence" value="ECO:0007669"/>
    <property type="project" value="InterPro"/>
</dbReference>
<feature type="binding site" evidence="9">
    <location>
        <position position="229"/>
    </location>
    <ligand>
        <name>Mn(2+)</name>
        <dbReference type="ChEBI" id="CHEBI:29035"/>
    </ligand>
</feature>
<feature type="binding site" evidence="9">
    <location>
        <position position="132"/>
    </location>
    <ligand>
        <name>NADPH</name>
        <dbReference type="ChEBI" id="CHEBI:57783"/>
    </ligand>
</feature>
<evidence type="ECO:0000256" key="8">
    <source>
        <dbReference type="ARBA" id="ARBA00048543"/>
    </source>
</evidence>
<feature type="binding site" evidence="9">
    <location>
        <position position="21"/>
    </location>
    <ligand>
        <name>NADPH</name>
        <dbReference type="ChEBI" id="CHEBI:57783"/>
    </ligand>
</feature>
<feature type="binding site" evidence="9">
    <location>
        <position position="158"/>
    </location>
    <ligand>
        <name>Mn(2+)</name>
        <dbReference type="ChEBI" id="CHEBI:29035"/>
    </ligand>
</feature>
<accession>A0A2Z3HBB2</accession>
<dbReference type="SUPFAM" id="SSF55347">
    <property type="entry name" value="Glyceraldehyde-3-phosphate dehydrogenase-like, C-terminal domain"/>
    <property type="match status" value="1"/>
</dbReference>
<feature type="binding site" evidence="9">
    <location>
        <position position="160"/>
    </location>
    <ligand>
        <name>Mn(2+)</name>
        <dbReference type="ChEBI" id="CHEBI:29035"/>
    </ligand>
</feature>
<keyword evidence="6 9" id="KW-0464">Manganese</keyword>
<feature type="domain" description="DXP reductoisomerase C-terminal" evidence="12">
    <location>
        <begin position="269"/>
        <end position="385"/>
    </location>
</feature>
<dbReference type="NCBIfam" id="NF009114">
    <property type="entry name" value="PRK12464.1"/>
    <property type="match status" value="1"/>
</dbReference>
<comment type="pathway">
    <text evidence="1 9">Isoprenoid biosynthesis; isopentenyl diphosphate biosynthesis via DXP pathway; isopentenyl diphosphate from 1-deoxy-D-xylulose 5-phosphate: step 1/6.</text>
</comment>
<proteinExistence type="inferred from homology"/>
<keyword evidence="5 9" id="KW-0560">Oxidoreductase</keyword>
<keyword evidence="14" id="KW-1185">Reference proteome</keyword>
<reference evidence="13 14" key="1">
    <citation type="submission" date="2018-01" db="EMBL/GenBank/DDBJ databases">
        <title>G. obscuriglobus.</title>
        <authorList>
            <person name="Franke J."/>
            <person name="Blomberg W."/>
            <person name="Selmecki A."/>
        </authorList>
    </citation>
    <scope>NUCLEOTIDE SEQUENCE [LARGE SCALE GENOMIC DNA]</scope>
    <source>
        <strain evidence="13 14">DSM 5831</strain>
    </source>
</reference>
<dbReference type="OrthoDB" id="9806546at2"/>
<feature type="binding site" evidence="9">
    <location>
        <position position="213"/>
    </location>
    <ligand>
        <name>NADPH</name>
        <dbReference type="ChEBI" id="CHEBI:57783"/>
    </ligand>
</feature>
<feature type="binding site" evidence="9">
    <location>
        <position position="184"/>
    </location>
    <ligand>
        <name>1-deoxy-D-xylulose 5-phosphate</name>
        <dbReference type="ChEBI" id="CHEBI:57792"/>
    </ligand>
</feature>
<dbReference type="HAMAP" id="MF_00183">
    <property type="entry name" value="DXP_reductoisom"/>
    <property type="match status" value="1"/>
</dbReference>
<feature type="binding site" evidence="9">
    <location>
        <position position="159"/>
    </location>
    <ligand>
        <name>1-deoxy-D-xylulose 5-phosphate</name>
        <dbReference type="ChEBI" id="CHEBI:57792"/>
    </ligand>
</feature>
<dbReference type="Gene3D" id="3.40.50.720">
    <property type="entry name" value="NAD(P)-binding Rossmann-like Domain"/>
    <property type="match status" value="1"/>
</dbReference>
<comment type="cofactor">
    <cofactor evidence="9">
        <name>Mg(2+)</name>
        <dbReference type="ChEBI" id="CHEBI:18420"/>
    </cofactor>
    <cofactor evidence="9">
        <name>Mn(2+)</name>
        <dbReference type="ChEBI" id="CHEBI:29035"/>
    </cofactor>
</comment>
<dbReference type="SUPFAM" id="SSF69055">
    <property type="entry name" value="1-deoxy-D-xylulose-5-phosphate reductoisomerase, C-terminal domain"/>
    <property type="match status" value="1"/>
</dbReference>
<keyword evidence="7 9" id="KW-0414">Isoprene biosynthesis</keyword>
<feature type="binding site" evidence="9">
    <location>
        <position position="220"/>
    </location>
    <ligand>
        <name>1-deoxy-D-xylulose 5-phosphate</name>
        <dbReference type="ChEBI" id="CHEBI:57792"/>
    </ligand>
</feature>
<protein>
    <recommendedName>
        <fullName evidence="9">1-deoxy-D-xylulose 5-phosphate reductoisomerase</fullName>
        <shortName evidence="9">DXP reductoisomerase</shortName>
        <ecNumber evidence="9">1.1.1.267</ecNumber>
    </recommendedName>
    <alternativeName>
        <fullName evidence="9">1-deoxyxylulose-5-phosphate reductoisomerase</fullName>
    </alternativeName>
    <alternativeName>
        <fullName evidence="9">2-C-methyl-D-erythritol 4-phosphate synthase</fullName>
    </alternativeName>
</protein>
<evidence type="ECO:0000256" key="9">
    <source>
        <dbReference type="HAMAP-Rule" id="MF_00183"/>
    </source>
</evidence>
<comment type="similarity">
    <text evidence="2 9">Belongs to the DXR family.</text>
</comment>
<evidence type="ECO:0000256" key="6">
    <source>
        <dbReference type="ARBA" id="ARBA00023211"/>
    </source>
</evidence>
<name>A0A2Z3HBB2_9BACT</name>
<evidence type="ECO:0000256" key="2">
    <source>
        <dbReference type="ARBA" id="ARBA00006825"/>
    </source>
</evidence>
<evidence type="ECO:0000256" key="7">
    <source>
        <dbReference type="ARBA" id="ARBA00023229"/>
    </source>
</evidence>
<dbReference type="Proteomes" id="UP000245802">
    <property type="component" value="Chromosome"/>
</dbReference>
<sequence length="401" mass="43761">MQSPQPRADRPRRVAVLGSTGSIGTSTLDVVRHLPERLELAGLAAHSKWEQLAEQCREFRPRFAVLCDREAFQRADRKSFPAGTELLCGEDGVHRIATDPDTDVVVSAVVGAAGLAGTWAALESGKTVALANKETLVVAGPLVTELAARRGAKLLPVDSEHSAIFQALTGHAAADVDRVVLTASGGPFRGKRACDLETVTREQALRHPTWQMGPKITIDSATLMNKALEVIEARWLFGLTAEQIDVIVHPESIVHSFVEFRDGSVLAQLSPPDMRLPIQLALLHPDRVPGPTKRLDWKALAALRFEQPDRDTFEALELGFEVVRRGGTCGAVLNAANEAAVGRFLNGELAFLDIARCCRAVLSSHDYETRPTLERLLALDRWARQEVARWTRPRTPVAPTA</sequence>
<dbReference type="FunFam" id="3.40.50.720:FF:000045">
    <property type="entry name" value="1-deoxy-D-xylulose 5-phosphate reductoisomerase"/>
    <property type="match status" value="1"/>
</dbReference>
<dbReference type="EC" id="1.1.1.267" evidence="9"/>
<keyword evidence="4 9" id="KW-0521">NADP</keyword>
<dbReference type="Gene3D" id="1.10.1740.10">
    <property type="match status" value="1"/>
</dbReference>
<comment type="caution">
    <text evidence="9">Lacks conserved residue(s) required for the propagation of feature annotation.</text>
</comment>
<dbReference type="InterPro" id="IPR026877">
    <property type="entry name" value="DXPR_C"/>
</dbReference>
<keyword evidence="13" id="KW-0413">Isomerase</keyword>
<dbReference type="PANTHER" id="PTHR30525:SF0">
    <property type="entry name" value="1-DEOXY-D-XYLULOSE 5-PHOSPHATE REDUCTOISOMERASE, CHLOROPLASTIC"/>
    <property type="match status" value="1"/>
</dbReference>
<dbReference type="InterPro" id="IPR013644">
    <property type="entry name" value="DXP_reductoisomerase_C"/>
</dbReference>
<dbReference type="GO" id="GO:0030604">
    <property type="term" value="F:1-deoxy-D-xylulose-5-phosphate reductoisomerase activity"/>
    <property type="evidence" value="ECO:0007669"/>
    <property type="project" value="UniProtKB-UniRule"/>
</dbReference>
<keyword evidence="9" id="KW-0460">Magnesium</keyword>
<feature type="binding site" evidence="9">
    <location>
        <position position="160"/>
    </location>
    <ligand>
        <name>1-deoxy-D-xylulose 5-phosphate</name>
        <dbReference type="ChEBI" id="CHEBI:57792"/>
    </ligand>
</feature>
<evidence type="ECO:0000256" key="5">
    <source>
        <dbReference type="ARBA" id="ARBA00023002"/>
    </source>
</evidence>
<comment type="function">
    <text evidence="9">Catalyzes the NADPH-dependent rearrangement and reduction of 1-deoxy-D-xylulose-5-phosphate (DXP) to 2-C-methyl-D-erythritol 4-phosphate (MEP).</text>
</comment>
<dbReference type="Pfam" id="PF13288">
    <property type="entry name" value="DXPR_C"/>
    <property type="match status" value="1"/>
</dbReference>
<dbReference type="Pfam" id="PF08436">
    <property type="entry name" value="DXP_redisom_C"/>
    <property type="match status" value="1"/>
</dbReference>
<dbReference type="SUPFAM" id="SSF51735">
    <property type="entry name" value="NAD(P)-binding Rossmann-fold domains"/>
    <property type="match status" value="1"/>
</dbReference>
<feature type="binding site" evidence="9">
    <location>
        <position position="207"/>
    </location>
    <ligand>
        <name>1-deoxy-D-xylulose 5-phosphate</name>
        <dbReference type="ChEBI" id="CHEBI:57792"/>
    </ligand>
</feature>
<feature type="binding site" evidence="9">
    <location>
        <position position="20"/>
    </location>
    <ligand>
        <name>NADPH</name>
        <dbReference type="ChEBI" id="CHEBI:57783"/>
    </ligand>
</feature>
<evidence type="ECO:0000259" key="11">
    <source>
        <dbReference type="Pfam" id="PF08436"/>
    </source>
</evidence>
<feature type="binding site" evidence="9">
    <location>
        <position position="226"/>
    </location>
    <ligand>
        <name>1-deoxy-D-xylulose 5-phosphate</name>
        <dbReference type="ChEBI" id="CHEBI:57792"/>
    </ligand>
</feature>
<comment type="catalytic activity">
    <reaction evidence="8">
        <text>2-C-methyl-D-erythritol 4-phosphate + NADP(+) = 1-deoxy-D-xylulose 5-phosphate + NADPH + H(+)</text>
        <dbReference type="Rhea" id="RHEA:13717"/>
        <dbReference type="ChEBI" id="CHEBI:15378"/>
        <dbReference type="ChEBI" id="CHEBI:57783"/>
        <dbReference type="ChEBI" id="CHEBI:57792"/>
        <dbReference type="ChEBI" id="CHEBI:58262"/>
        <dbReference type="ChEBI" id="CHEBI:58349"/>
        <dbReference type="EC" id="1.1.1.267"/>
    </reaction>
    <physiologicalReaction direction="right-to-left" evidence="8">
        <dbReference type="Rhea" id="RHEA:13719"/>
    </physiologicalReaction>
</comment>
<dbReference type="InterPro" id="IPR036291">
    <property type="entry name" value="NAD(P)-bd_dom_sf"/>
</dbReference>
<evidence type="ECO:0000256" key="3">
    <source>
        <dbReference type="ARBA" id="ARBA00022723"/>
    </source>
</evidence>
<evidence type="ECO:0000256" key="4">
    <source>
        <dbReference type="ARBA" id="ARBA00022857"/>
    </source>
</evidence>
<evidence type="ECO:0000313" key="14">
    <source>
        <dbReference type="Proteomes" id="UP000245802"/>
    </source>
</evidence>
<keyword evidence="3 9" id="KW-0479">Metal-binding</keyword>
<feature type="binding site" evidence="9">
    <location>
        <position position="23"/>
    </location>
    <ligand>
        <name>NADPH</name>
        <dbReference type="ChEBI" id="CHEBI:57783"/>
    </ligand>
</feature>
<dbReference type="PANTHER" id="PTHR30525">
    <property type="entry name" value="1-DEOXY-D-XYLULOSE 5-PHOSPHATE REDUCTOISOMERASE"/>
    <property type="match status" value="1"/>
</dbReference>
<dbReference type="RefSeq" id="WP_050790291.1">
    <property type="nucleotide sequence ID" value="NZ_CP025958.1"/>
</dbReference>
<feature type="binding site" evidence="9">
    <location>
        <position position="22"/>
    </location>
    <ligand>
        <name>NADPH</name>
        <dbReference type="ChEBI" id="CHEBI:57783"/>
    </ligand>
</feature>
<gene>
    <name evidence="9" type="primary">dxr</name>
    <name evidence="13" type="ORF">C1280_30060</name>
</gene>
<dbReference type="NCBIfam" id="TIGR00243">
    <property type="entry name" value="Dxr"/>
    <property type="match status" value="1"/>
</dbReference>
<dbReference type="Pfam" id="PF02670">
    <property type="entry name" value="DXP_reductoisom"/>
    <property type="match status" value="1"/>
</dbReference>
<dbReference type="InterPro" id="IPR013512">
    <property type="entry name" value="DXP_reductoisomerase_N"/>
</dbReference>
<dbReference type="GO" id="GO:0016853">
    <property type="term" value="F:isomerase activity"/>
    <property type="evidence" value="ECO:0007669"/>
    <property type="project" value="UniProtKB-KW"/>
</dbReference>
<feature type="binding site" evidence="9">
    <location>
        <position position="229"/>
    </location>
    <ligand>
        <name>1-deoxy-D-xylulose 5-phosphate</name>
        <dbReference type="ChEBI" id="CHEBI:57792"/>
    </ligand>
</feature>
<evidence type="ECO:0000259" key="12">
    <source>
        <dbReference type="Pfam" id="PF13288"/>
    </source>
</evidence>
<evidence type="ECO:0000313" key="13">
    <source>
        <dbReference type="EMBL" id="AWM40817.1"/>
    </source>
</evidence>
<feature type="binding site" evidence="9">
    <location>
        <position position="225"/>
    </location>
    <ligand>
        <name>1-deoxy-D-xylulose 5-phosphate</name>
        <dbReference type="ChEBI" id="CHEBI:57792"/>
    </ligand>
</feature>
<organism evidence="13 14">
    <name type="scientific">Gemmata obscuriglobus</name>
    <dbReference type="NCBI Taxonomy" id="114"/>
    <lineage>
        <taxon>Bacteria</taxon>
        <taxon>Pseudomonadati</taxon>
        <taxon>Planctomycetota</taxon>
        <taxon>Planctomycetia</taxon>
        <taxon>Gemmatales</taxon>
        <taxon>Gemmataceae</taxon>
        <taxon>Gemmata</taxon>
    </lineage>
</organism>
<dbReference type="GO" id="GO:0030145">
    <property type="term" value="F:manganese ion binding"/>
    <property type="evidence" value="ECO:0007669"/>
    <property type="project" value="TreeGrafter"/>
</dbReference>
<feature type="binding site" evidence="9">
    <location>
        <position position="133"/>
    </location>
    <ligand>
        <name>1-deoxy-D-xylulose 5-phosphate</name>
        <dbReference type="ChEBI" id="CHEBI:57792"/>
    </ligand>
</feature>
<feature type="binding site" evidence="9">
    <location>
        <position position="134"/>
    </location>
    <ligand>
        <name>NADPH</name>
        <dbReference type="ChEBI" id="CHEBI:57783"/>
    </ligand>
</feature>
<evidence type="ECO:0000259" key="10">
    <source>
        <dbReference type="Pfam" id="PF02670"/>
    </source>
</evidence>
<dbReference type="EMBL" id="CP025958">
    <property type="protein sequence ID" value="AWM40817.1"/>
    <property type="molecule type" value="Genomic_DNA"/>
</dbReference>
<evidence type="ECO:0000256" key="1">
    <source>
        <dbReference type="ARBA" id="ARBA00005094"/>
    </source>
</evidence>